<keyword evidence="6" id="KW-0028">Amino-acid biosynthesis</keyword>
<dbReference type="InterPro" id="IPR023214">
    <property type="entry name" value="HAD_sf"/>
</dbReference>
<evidence type="ECO:0000313" key="16">
    <source>
        <dbReference type="Proteomes" id="UP000004947"/>
    </source>
</evidence>
<evidence type="ECO:0000256" key="8">
    <source>
        <dbReference type="ARBA" id="ARBA00022801"/>
    </source>
</evidence>
<dbReference type="InterPro" id="IPR036412">
    <property type="entry name" value="HAD-like_sf"/>
</dbReference>
<keyword evidence="7" id="KW-0479">Metal-binding</keyword>
<keyword evidence="16" id="KW-1185">Reference proteome</keyword>
<dbReference type="SFLD" id="SFLDG01136">
    <property type="entry name" value="C1.6:_Phosphoserine_Phosphatas"/>
    <property type="match status" value="1"/>
</dbReference>
<dbReference type="NCBIfam" id="TIGR00338">
    <property type="entry name" value="serB"/>
    <property type="match status" value="1"/>
</dbReference>
<accession>A6DFT1</accession>
<feature type="active site" description="Proton donor" evidence="14">
    <location>
        <position position="96"/>
    </location>
</feature>
<sequence>MKYDFFLISPFNDSASAKSAVEYFFQSEKMDYSIAEEKNHDYYNCFIYHLELEDAQVQVIKERLISKLQANSKSDGVILPMDYFKDNTGFIAFDMDSTLIECECIDELAVKAGVGDQVKAVTAAAMRGELDFSGSFVKRLALLDGLKLEALDELKEELPLMPGMESLVTKLVQSEWKTAVFSGGFTYFADSLQERFGFDYVRANVLECGEEALTGKHIGGIVDSQVKKESLLELAGKEGVDPAFTVAVGDGANDLPMIHASGQGFAFHAKPIVCAEAPNSVKNCDLSALEFILNL</sequence>
<dbReference type="EC" id="3.1.3.3" evidence="4"/>
<evidence type="ECO:0000256" key="6">
    <source>
        <dbReference type="ARBA" id="ARBA00022605"/>
    </source>
</evidence>
<dbReference type="GO" id="GO:0036424">
    <property type="term" value="F:L-phosphoserine phosphatase activity"/>
    <property type="evidence" value="ECO:0007669"/>
    <property type="project" value="InterPro"/>
</dbReference>
<evidence type="ECO:0000256" key="11">
    <source>
        <dbReference type="ARBA" id="ARBA00031693"/>
    </source>
</evidence>
<dbReference type="InterPro" id="IPR050582">
    <property type="entry name" value="HAD-like_SerB"/>
</dbReference>
<dbReference type="GO" id="GO:0000287">
    <property type="term" value="F:magnesium ion binding"/>
    <property type="evidence" value="ECO:0007669"/>
    <property type="project" value="TreeGrafter"/>
</dbReference>
<dbReference type="NCBIfam" id="TIGR01488">
    <property type="entry name" value="HAD-SF-IB"/>
    <property type="match status" value="1"/>
</dbReference>
<dbReference type="Gene3D" id="3.40.50.1000">
    <property type="entry name" value="HAD superfamily/HAD-like"/>
    <property type="match status" value="1"/>
</dbReference>
<evidence type="ECO:0000256" key="4">
    <source>
        <dbReference type="ARBA" id="ARBA00012640"/>
    </source>
</evidence>
<dbReference type="CDD" id="cd07500">
    <property type="entry name" value="HAD_PSP"/>
    <property type="match status" value="1"/>
</dbReference>
<gene>
    <name evidence="15" type="ORF">LNTAR_17963</name>
</gene>
<reference evidence="15 16" key="1">
    <citation type="journal article" date="2010" name="J. Bacteriol.">
        <title>Genome sequence of Lentisphaera araneosa HTCC2155T, the type species of the order Lentisphaerales in the phylum Lentisphaerae.</title>
        <authorList>
            <person name="Thrash J.C."/>
            <person name="Cho J.C."/>
            <person name="Vergin K.L."/>
            <person name="Morris R.M."/>
            <person name="Giovannoni S.J."/>
        </authorList>
    </citation>
    <scope>NUCLEOTIDE SEQUENCE [LARGE SCALE GENOMIC DNA]</scope>
    <source>
        <strain evidence="15 16">HTCC2155</strain>
    </source>
</reference>
<dbReference type="eggNOG" id="COG0560">
    <property type="taxonomic scope" value="Bacteria"/>
</dbReference>
<dbReference type="SUPFAM" id="SSF56784">
    <property type="entry name" value="HAD-like"/>
    <property type="match status" value="1"/>
</dbReference>
<comment type="caution">
    <text evidence="15">The sequence shown here is derived from an EMBL/GenBank/DDBJ whole genome shotgun (WGS) entry which is preliminary data.</text>
</comment>
<dbReference type="GO" id="GO:0005737">
    <property type="term" value="C:cytoplasm"/>
    <property type="evidence" value="ECO:0007669"/>
    <property type="project" value="TreeGrafter"/>
</dbReference>
<dbReference type="InterPro" id="IPR004469">
    <property type="entry name" value="PSP"/>
</dbReference>
<evidence type="ECO:0000256" key="10">
    <source>
        <dbReference type="ARBA" id="ARBA00023299"/>
    </source>
</evidence>
<dbReference type="AlphaFoldDB" id="A6DFT1"/>
<evidence type="ECO:0000256" key="1">
    <source>
        <dbReference type="ARBA" id="ARBA00001946"/>
    </source>
</evidence>
<dbReference type="RefSeq" id="WP_007276780.1">
    <property type="nucleotide sequence ID" value="NZ_ABCK01000001.1"/>
</dbReference>
<comment type="catalytic activity">
    <reaction evidence="13">
        <text>O-phospho-D-serine + H2O = D-serine + phosphate</text>
        <dbReference type="Rhea" id="RHEA:24873"/>
        <dbReference type="ChEBI" id="CHEBI:15377"/>
        <dbReference type="ChEBI" id="CHEBI:35247"/>
        <dbReference type="ChEBI" id="CHEBI:43474"/>
        <dbReference type="ChEBI" id="CHEBI:58680"/>
        <dbReference type="EC" id="3.1.3.3"/>
    </reaction>
</comment>
<dbReference type="Proteomes" id="UP000004947">
    <property type="component" value="Unassembled WGS sequence"/>
</dbReference>
<dbReference type="UniPathway" id="UPA00135">
    <property type="reaction ID" value="UER00198"/>
</dbReference>
<evidence type="ECO:0000256" key="3">
    <source>
        <dbReference type="ARBA" id="ARBA00009184"/>
    </source>
</evidence>
<comment type="pathway">
    <text evidence="2">Amino-acid biosynthesis; L-serine biosynthesis; L-serine from 3-phospho-D-glycerate: step 3/3.</text>
</comment>
<evidence type="ECO:0000256" key="14">
    <source>
        <dbReference type="PIRSR" id="PIRSR604469-1"/>
    </source>
</evidence>
<dbReference type="EMBL" id="ABCK01000001">
    <property type="protein sequence ID" value="EDM29661.1"/>
    <property type="molecule type" value="Genomic_DNA"/>
</dbReference>
<dbReference type="SFLD" id="SFLDG01137">
    <property type="entry name" value="C1.6.1:_Phosphoserine_Phosphat"/>
    <property type="match status" value="1"/>
</dbReference>
<protein>
    <recommendedName>
        <fullName evidence="5">Phosphoserine phosphatase</fullName>
        <ecNumber evidence="4">3.1.3.3</ecNumber>
    </recommendedName>
    <alternativeName>
        <fullName evidence="11">O-phosphoserine phosphohydrolase</fullName>
    </alternativeName>
</protein>
<dbReference type="SFLD" id="SFLDS00003">
    <property type="entry name" value="Haloacid_Dehalogenase"/>
    <property type="match status" value="1"/>
</dbReference>
<proteinExistence type="inferred from homology"/>
<comment type="similarity">
    <text evidence="3">Belongs to the HAD-like hydrolase superfamily. SerB family.</text>
</comment>
<keyword evidence="8" id="KW-0378">Hydrolase</keyword>
<organism evidence="15 16">
    <name type="scientific">Lentisphaera araneosa HTCC2155</name>
    <dbReference type="NCBI Taxonomy" id="313628"/>
    <lineage>
        <taxon>Bacteria</taxon>
        <taxon>Pseudomonadati</taxon>
        <taxon>Lentisphaerota</taxon>
        <taxon>Lentisphaeria</taxon>
        <taxon>Lentisphaerales</taxon>
        <taxon>Lentisphaeraceae</taxon>
        <taxon>Lentisphaera</taxon>
    </lineage>
</organism>
<evidence type="ECO:0000256" key="7">
    <source>
        <dbReference type="ARBA" id="ARBA00022723"/>
    </source>
</evidence>
<dbReference type="SFLD" id="SFLDF00029">
    <property type="entry name" value="phosphoserine_phosphatase"/>
    <property type="match status" value="1"/>
</dbReference>
<evidence type="ECO:0000256" key="5">
    <source>
        <dbReference type="ARBA" id="ARBA00015196"/>
    </source>
</evidence>
<dbReference type="Pfam" id="PF00702">
    <property type="entry name" value="Hydrolase"/>
    <property type="match status" value="1"/>
</dbReference>
<evidence type="ECO:0000256" key="2">
    <source>
        <dbReference type="ARBA" id="ARBA00005135"/>
    </source>
</evidence>
<dbReference type="PANTHER" id="PTHR43344">
    <property type="entry name" value="PHOSPHOSERINE PHOSPHATASE"/>
    <property type="match status" value="1"/>
</dbReference>
<keyword evidence="9" id="KW-0460">Magnesium</keyword>
<dbReference type="STRING" id="313628.LNTAR_17963"/>
<dbReference type="GO" id="GO:0006564">
    <property type="term" value="P:L-serine biosynthetic process"/>
    <property type="evidence" value="ECO:0007669"/>
    <property type="project" value="UniProtKB-KW"/>
</dbReference>
<keyword evidence="10" id="KW-0718">Serine biosynthesis</keyword>
<comment type="catalytic activity">
    <reaction evidence="12">
        <text>O-phospho-L-serine + H2O = L-serine + phosphate</text>
        <dbReference type="Rhea" id="RHEA:21208"/>
        <dbReference type="ChEBI" id="CHEBI:15377"/>
        <dbReference type="ChEBI" id="CHEBI:33384"/>
        <dbReference type="ChEBI" id="CHEBI:43474"/>
        <dbReference type="ChEBI" id="CHEBI:57524"/>
        <dbReference type="EC" id="3.1.3.3"/>
    </reaction>
</comment>
<evidence type="ECO:0000256" key="12">
    <source>
        <dbReference type="ARBA" id="ARBA00048138"/>
    </source>
</evidence>
<feature type="active site" description="Nucleophile" evidence="14">
    <location>
        <position position="94"/>
    </location>
</feature>
<name>A6DFT1_9BACT</name>
<evidence type="ECO:0000256" key="13">
    <source>
        <dbReference type="ARBA" id="ARBA00048523"/>
    </source>
</evidence>
<evidence type="ECO:0000256" key="9">
    <source>
        <dbReference type="ARBA" id="ARBA00022842"/>
    </source>
</evidence>
<evidence type="ECO:0000313" key="15">
    <source>
        <dbReference type="EMBL" id="EDM29661.1"/>
    </source>
</evidence>
<dbReference type="OrthoDB" id="9792539at2"/>
<comment type="cofactor">
    <cofactor evidence="1">
        <name>Mg(2+)</name>
        <dbReference type="ChEBI" id="CHEBI:18420"/>
    </cofactor>
</comment>
<dbReference type="PANTHER" id="PTHR43344:SF2">
    <property type="entry name" value="PHOSPHOSERINE PHOSPHATASE"/>
    <property type="match status" value="1"/>
</dbReference>